<comment type="caution">
    <text evidence="3">The sequence shown here is derived from an EMBL/GenBank/DDBJ whole genome shotgun (WGS) entry which is preliminary data.</text>
</comment>
<protein>
    <submittedName>
        <fullName evidence="3">Uncharacterized protein</fullName>
    </submittedName>
</protein>
<organism evidence="3 4">
    <name type="scientific">Streptomyces poonensis</name>
    <dbReference type="NCBI Taxonomy" id="68255"/>
    <lineage>
        <taxon>Bacteria</taxon>
        <taxon>Bacillati</taxon>
        <taxon>Actinomycetota</taxon>
        <taxon>Actinomycetes</taxon>
        <taxon>Kitasatosporales</taxon>
        <taxon>Streptomycetaceae</taxon>
        <taxon>Streptomyces</taxon>
    </lineage>
</organism>
<feature type="chain" id="PRO_5037024678" evidence="2">
    <location>
        <begin position="30"/>
        <end position="102"/>
    </location>
</feature>
<evidence type="ECO:0000313" key="3">
    <source>
        <dbReference type="EMBL" id="GGZ29459.1"/>
    </source>
</evidence>
<dbReference type="AlphaFoldDB" id="A0A918Q2G3"/>
<accession>A0A918Q2G3</accession>
<keyword evidence="4" id="KW-1185">Reference proteome</keyword>
<keyword evidence="2" id="KW-0732">Signal</keyword>
<dbReference type="Proteomes" id="UP000622166">
    <property type="component" value="Unassembled WGS sequence"/>
</dbReference>
<feature type="signal peptide" evidence="2">
    <location>
        <begin position="1"/>
        <end position="29"/>
    </location>
</feature>
<feature type="region of interest" description="Disordered" evidence="1">
    <location>
        <begin position="31"/>
        <end position="67"/>
    </location>
</feature>
<evidence type="ECO:0000313" key="4">
    <source>
        <dbReference type="Proteomes" id="UP000622166"/>
    </source>
</evidence>
<name>A0A918Q2G3_9ACTN</name>
<evidence type="ECO:0000256" key="1">
    <source>
        <dbReference type="SAM" id="MobiDB-lite"/>
    </source>
</evidence>
<feature type="compositionally biased region" description="Polar residues" evidence="1">
    <location>
        <begin position="32"/>
        <end position="42"/>
    </location>
</feature>
<evidence type="ECO:0000256" key="2">
    <source>
        <dbReference type="SAM" id="SignalP"/>
    </source>
</evidence>
<dbReference type="EMBL" id="BMVW01000014">
    <property type="protein sequence ID" value="GGZ29459.1"/>
    <property type="molecule type" value="Genomic_DNA"/>
</dbReference>
<proteinExistence type="predicted"/>
<reference evidence="3" key="1">
    <citation type="journal article" date="2014" name="Int. J. Syst. Evol. Microbiol.">
        <title>Complete genome sequence of Corynebacterium casei LMG S-19264T (=DSM 44701T), isolated from a smear-ripened cheese.</title>
        <authorList>
            <consortium name="US DOE Joint Genome Institute (JGI-PGF)"/>
            <person name="Walter F."/>
            <person name="Albersmeier A."/>
            <person name="Kalinowski J."/>
            <person name="Ruckert C."/>
        </authorList>
    </citation>
    <scope>NUCLEOTIDE SEQUENCE</scope>
    <source>
        <strain evidence="3">JCM 4815</strain>
    </source>
</reference>
<gene>
    <name evidence="3" type="ORF">GCM10010365_57250</name>
</gene>
<dbReference type="RefSeq" id="WP_189864048.1">
    <property type="nucleotide sequence ID" value="NZ_BMVW01000014.1"/>
</dbReference>
<reference evidence="3" key="2">
    <citation type="submission" date="2020-09" db="EMBL/GenBank/DDBJ databases">
        <authorList>
            <person name="Sun Q."/>
            <person name="Ohkuma M."/>
        </authorList>
    </citation>
    <scope>NUCLEOTIDE SEQUENCE</scope>
    <source>
        <strain evidence="3">JCM 4815</strain>
    </source>
</reference>
<sequence>MHARMRTTVSGLLATGIALAVAVGGTAVADTNKSQQTSSISGPTAALLSPAAAHPDSSQANRQTTHKADTTNWAVIDYFGNSKRSRFYESGNNYDQVNIALI</sequence>